<dbReference type="KEGG" id="sbae:DSM104329_05415"/>
<evidence type="ECO:0000256" key="2">
    <source>
        <dbReference type="ARBA" id="ARBA00023002"/>
    </source>
</evidence>
<dbReference type="Proteomes" id="UP001162834">
    <property type="component" value="Chromosome"/>
</dbReference>
<dbReference type="EC" id="1.1.1.304" evidence="4"/>
<gene>
    <name evidence="4" type="primary">budC</name>
    <name evidence="4" type="ORF">DSM104329_05415</name>
</gene>
<dbReference type="Gene3D" id="3.40.50.720">
    <property type="entry name" value="NAD(P)-binding Rossmann-like Domain"/>
    <property type="match status" value="1"/>
</dbReference>
<dbReference type="NCBIfam" id="NF005559">
    <property type="entry name" value="PRK07231.1"/>
    <property type="match status" value="1"/>
</dbReference>
<dbReference type="PANTHER" id="PTHR42760">
    <property type="entry name" value="SHORT-CHAIN DEHYDROGENASES/REDUCTASES FAMILY MEMBER"/>
    <property type="match status" value="1"/>
</dbReference>
<dbReference type="SMART" id="SM00822">
    <property type="entry name" value="PKS_KR"/>
    <property type="match status" value="1"/>
</dbReference>
<dbReference type="PRINTS" id="PR00080">
    <property type="entry name" value="SDRFAMILY"/>
</dbReference>
<organism evidence="4 5">
    <name type="scientific">Capillimicrobium parvum</name>
    <dbReference type="NCBI Taxonomy" id="2884022"/>
    <lineage>
        <taxon>Bacteria</taxon>
        <taxon>Bacillati</taxon>
        <taxon>Actinomycetota</taxon>
        <taxon>Thermoleophilia</taxon>
        <taxon>Solirubrobacterales</taxon>
        <taxon>Capillimicrobiaceae</taxon>
        <taxon>Capillimicrobium</taxon>
    </lineage>
</organism>
<evidence type="ECO:0000256" key="1">
    <source>
        <dbReference type="ARBA" id="ARBA00006484"/>
    </source>
</evidence>
<dbReference type="GO" id="GO:0052588">
    <property type="term" value="F:diacetyl reductase ((S)-acetoin forming) (NAD+) activity"/>
    <property type="evidence" value="ECO:0007669"/>
    <property type="project" value="UniProtKB-EC"/>
</dbReference>
<dbReference type="FunFam" id="3.40.50.720:FF:000084">
    <property type="entry name" value="Short-chain dehydrogenase reductase"/>
    <property type="match status" value="1"/>
</dbReference>
<feature type="domain" description="Ketoreductase" evidence="3">
    <location>
        <begin position="7"/>
        <end position="187"/>
    </location>
</feature>
<evidence type="ECO:0000259" key="3">
    <source>
        <dbReference type="SMART" id="SM00822"/>
    </source>
</evidence>
<dbReference type="InterPro" id="IPR036291">
    <property type="entry name" value="NAD(P)-bd_dom_sf"/>
</dbReference>
<dbReference type="InterPro" id="IPR002347">
    <property type="entry name" value="SDR_fam"/>
</dbReference>
<comment type="similarity">
    <text evidence="1">Belongs to the short-chain dehydrogenases/reductases (SDR) family.</text>
</comment>
<dbReference type="PRINTS" id="PR00081">
    <property type="entry name" value="GDHRDH"/>
</dbReference>
<dbReference type="EMBL" id="CP087164">
    <property type="protein sequence ID" value="UGS38983.1"/>
    <property type="molecule type" value="Genomic_DNA"/>
</dbReference>
<dbReference type="InterPro" id="IPR020904">
    <property type="entry name" value="Sc_DH/Rdtase_CS"/>
</dbReference>
<dbReference type="RefSeq" id="WP_259312994.1">
    <property type="nucleotide sequence ID" value="NZ_CP087164.1"/>
</dbReference>
<accession>A0A9E7C6V0</accession>
<reference evidence="4" key="1">
    <citation type="journal article" date="2022" name="Int. J. Syst. Evol. Microbiol.">
        <title>Pseudomonas aegrilactucae sp. nov. and Pseudomonas morbosilactucae sp. nov., pathogens causing bacterial rot of lettuce in Japan.</title>
        <authorList>
            <person name="Sawada H."/>
            <person name="Fujikawa T."/>
            <person name="Satou M."/>
        </authorList>
    </citation>
    <scope>NUCLEOTIDE SEQUENCE</scope>
    <source>
        <strain evidence="4">0166_1</strain>
    </source>
</reference>
<dbReference type="AlphaFoldDB" id="A0A9E7C6V0"/>
<name>A0A9E7C6V0_9ACTN</name>
<dbReference type="SUPFAM" id="SSF51735">
    <property type="entry name" value="NAD(P)-binding Rossmann-fold domains"/>
    <property type="match status" value="1"/>
</dbReference>
<keyword evidence="5" id="KW-1185">Reference proteome</keyword>
<dbReference type="Pfam" id="PF13561">
    <property type="entry name" value="adh_short_C2"/>
    <property type="match status" value="1"/>
</dbReference>
<protein>
    <submittedName>
        <fullName evidence="4">Diacetyl reductase [(S)-acetoin forming]</fullName>
        <ecNumber evidence="4">1.1.1.304</ecNumber>
    </submittedName>
</protein>
<sequence length="261" mass="26937">MPDLDGRVCVVTGAGRGIGRRIAERLAEAGSAVAIADIDGASAEAVAAAISAPGKPALGVGCDVSDRASVRDAIARTIDAFGRLDVMFNNAGISQTKGFLDVTEDEWERIMRVNGLGVLLGMQEAARQMISQGDGGRIINTASIAGKEGYPLFAAYCASKFAVVALTQAGARSLAGNRITVNAMCPGVVTTELWQQLDAEFMELGETERPGQALEEFGAGILAGRLSTPDDVAGLAVFLASDAASYITGQAINVDGGMVFH</sequence>
<keyword evidence="2 4" id="KW-0560">Oxidoreductase</keyword>
<dbReference type="PANTHER" id="PTHR42760:SF40">
    <property type="entry name" value="3-OXOACYL-[ACYL-CARRIER-PROTEIN] REDUCTASE, CHLOROPLASTIC"/>
    <property type="match status" value="1"/>
</dbReference>
<dbReference type="InterPro" id="IPR057326">
    <property type="entry name" value="KR_dom"/>
</dbReference>
<proteinExistence type="inferred from homology"/>
<evidence type="ECO:0000313" key="4">
    <source>
        <dbReference type="EMBL" id="UGS38983.1"/>
    </source>
</evidence>
<dbReference type="GO" id="GO:0030497">
    <property type="term" value="P:fatty acid elongation"/>
    <property type="evidence" value="ECO:0007669"/>
    <property type="project" value="TreeGrafter"/>
</dbReference>
<evidence type="ECO:0000313" key="5">
    <source>
        <dbReference type="Proteomes" id="UP001162834"/>
    </source>
</evidence>
<dbReference type="PROSITE" id="PS00061">
    <property type="entry name" value="ADH_SHORT"/>
    <property type="match status" value="1"/>
</dbReference>